<feature type="region of interest" description="Disordered" evidence="1">
    <location>
        <begin position="206"/>
        <end position="227"/>
    </location>
</feature>
<keyword evidence="3" id="KW-1185">Reference proteome</keyword>
<dbReference type="GeneID" id="54587695"/>
<sequence>MAPFGDEAAERTQGSLDALQGQAAMHCRSALPREKRNNNAQENLGKAIRRWAARRAAVMRRRLACWPRRPRAARLARYTHTQTAASDADKLLFAASALLLLAALDARCTPARECPGEIDRRRASASTCCWLRRVVLLEGASENPRARLETEQCLIRADGTPLHQPHALGAAGQGVETGPAKADEGLRSGAAVSVVDTGGACLRFRTGGHETDGDDTPRTLCSSDPGAVPVMSPGKEPRWWAVAGTVIPSCLGRAWQWERANPPPKLSNGGGAGPSMTSILRPPSRSAPVAGRQFDNCQRNRQSTVKRTPSAASMLTLVQQSSHRAPPA</sequence>
<accession>A0A6A6J4J8</accession>
<dbReference type="EMBL" id="ML987189">
    <property type="protein sequence ID" value="KAF2257297.1"/>
    <property type="molecule type" value="Genomic_DNA"/>
</dbReference>
<name>A0A6A6J4J8_9PLEO</name>
<dbReference type="RefSeq" id="XP_033692301.1">
    <property type="nucleotide sequence ID" value="XM_033834365.1"/>
</dbReference>
<feature type="region of interest" description="Disordered" evidence="1">
    <location>
        <begin position="261"/>
        <end position="328"/>
    </location>
</feature>
<gene>
    <name evidence="2" type="ORF">BU26DRAFT_575902</name>
</gene>
<evidence type="ECO:0000313" key="3">
    <source>
        <dbReference type="Proteomes" id="UP000800094"/>
    </source>
</evidence>
<evidence type="ECO:0000256" key="1">
    <source>
        <dbReference type="SAM" id="MobiDB-lite"/>
    </source>
</evidence>
<protein>
    <submittedName>
        <fullName evidence="2">Uncharacterized protein</fullName>
    </submittedName>
</protein>
<feature type="compositionally biased region" description="Polar residues" evidence="1">
    <location>
        <begin position="295"/>
        <end position="328"/>
    </location>
</feature>
<dbReference type="AlphaFoldDB" id="A0A6A6J4J8"/>
<organism evidence="2 3">
    <name type="scientific">Trematosphaeria pertusa</name>
    <dbReference type="NCBI Taxonomy" id="390896"/>
    <lineage>
        <taxon>Eukaryota</taxon>
        <taxon>Fungi</taxon>
        <taxon>Dikarya</taxon>
        <taxon>Ascomycota</taxon>
        <taxon>Pezizomycotina</taxon>
        <taxon>Dothideomycetes</taxon>
        <taxon>Pleosporomycetidae</taxon>
        <taxon>Pleosporales</taxon>
        <taxon>Massarineae</taxon>
        <taxon>Trematosphaeriaceae</taxon>
        <taxon>Trematosphaeria</taxon>
    </lineage>
</organism>
<evidence type="ECO:0000313" key="2">
    <source>
        <dbReference type="EMBL" id="KAF2257297.1"/>
    </source>
</evidence>
<feature type="compositionally biased region" description="Basic and acidic residues" evidence="1">
    <location>
        <begin position="207"/>
        <end position="217"/>
    </location>
</feature>
<reference evidence="2" key="1">
    <citation type="journal article" date="2020" name="Stud. Mycol.">
        <title>101 Dothideomycetes genomes: a test case for predicting lifestyles and emergence of pathogens.</title>
        <authorList>
            <person name="Haridas S."/>
            <person name="Albert R."/>
            <person name="Binder M."/>
            <person name="Bloem J."/>
            <person name="Labutti K."/>
            <person name="Salamov A."/>
            <person name="Andreopoulos B."/>
            <person name="Baker S."/>
            <person name="Barry K."/>
            <person name="Bills G."/>
            <person name="Bluhm B."/>
            <person name="Cannon C."/>
            <person name="Castanera R."/>
            <person name="Culley D."/>
            <person name="Daum C."/>
            <person name="Ezra D."/>
            <person name="Gonzalez J."/>
            <person name="Henrissat B."/>
            <person name="Kuo A."/>
            <person name="Liang C."/>
            <person name="Lipzen A."/>
            <person name="Lutzoni F."/>
            <person name="Magnuson J."/>
            <person name="Mondo S."/>
            <person name="Nolan M."/>
            <person name="Ohm R."/>
            <person name="Pangilinan J."/>
            <person name="Park H.-J."/>
            <person name="Ramirez L."/>
            <person name="Alfaro M."/>
            <person name="Sun H."/>
            <person name="Tritt A."/>
            <person name="Yoshinaga Y."/>
            <person name="Zwiers L.-H."/>
            <person name="Turgeon B."/>
            <person name="Goodwin S."/>
            <person name="Spatafora J."/>
            <person name="Crous P."/>
            <person name="Grigoriev I."/>
        </authorList>
    </citation>
    <scope>NUCLEOTIDE SEQUENCE</scope>
    <source>
        <strain evidence="2">CBS 122368</strain>
    </source>
</reference>
<dbReference type="Proteomes" id="UP000800094">
    <property type="component" value="Unassembled WGS sequence"/>
</dbReference>
<proteinExistence type="predicted"/>